<dbReference type="HOGENOM" id="CLU_462256_0_0_6"/>
<evidence type="ECO:0000259" key="2">
    <source>
        <dbReference type="SMART" id="SM00482"/>
    </source>
</evidence>
<protein>
    <submittedName>
        <fullName evidence="3">DNA polymerase I family protein with 3'-5'-exonuclease and polymerase domains</fullName>
    </submittedName>
</protein>
<dbReference type="Pfam" id="PF00476">
    <property type="entry name" value="DNA_pol_A"/>
    <property type="match status" value="1"/>
</dbReference>
<keyword evidence="3" id="KW-0378">Hydrolase</keyword>
<dbReference type="STRING" id="631362.Thi970DRAFT_01654"/>
<keyword evidence="3" id="KW-0540">Nuclease</keyword>
<dbReference type="InterPro" id="IPR043502">
    <property type="entry name" value="DNA/RNA_pol_sf"/>
</dbReference>
<dbReference type="RefSeq" id="WP_009148031.1">
    <property type="nucleotide sequence ID" value="NZ_CP121471.1"/>
</dbReference>
<keyword evidence="3" id="KW-0269">Exonuclease</keyword>
<evidence type="ECO:0000313" key="3">
    <source>
        <dbReference type="EMBL" id="EIC21446.1"/>
    </source>
</evidence>
<comment type="subunit">
    <text evidence="1">Single-chain monomer with multiple functions.</text>
</comment>
<reference evidence="3 4" key="2">
    <citation type="submission" date="2011-11" db="EMBL/GenBank/DDBJ databases">
        <authorList>
            <consortium name="US DOE Joint Genome Institute"/>
            <person name="Lucas S."/>
            <person name="Han J."/>
            <person name="Lapidus A."/>
            <person name="Cheng J.-F."/>
            <person name="Goodwin L."/>
            <person name="Pitluck S."/>
            <person name="Peters L."/>
            <person name="Ovchinnikova G."/>
            <person name="Zhang X."/>
            <person name="Detter J.C."/>
            <person name="Han C."/>
            <person name="Tapia R."/>
            <person name="Land M."/>
            <person name="Hauser L."/>
            <person name="Kyrpides N."/>
            <person name="Ivanova N."/>
            <person name="Pagani I."/>
            <person name="Vogl K."/>
            <person name="Liu Z."/>
            <person name="Overmann J."/>
            <person name="Frigaard N.-U."/>
            <person name="Bryant D."/>
            <person name="Woyke T."/>
        </authorList>
    </citation>
    <scope>NUCLEOTIDE SEQUENCE [LARGE SCALE GENOMIC DNA]</scope>
    <source>
        <strain evidence="3 4">970</strain>
    </source>
</reference>
<organism evidence="3 4">
    <name type="scientific">Thiorhodovibrio frisius</name>
    <dbReference type="NCBI Taxonomy" id="631362"/>
    <lineage>
        <taxon>Bacteria</taxon>
        <taxon>Pseudomonadati</taxon>
        <taxon>Pseudomonadota</taxon>
        <taxon>Gammaproteobacteria</taxon>
        <taxon>Chromatiales</taxon>
        <taxon>Chromatiaceae</taxon>
        <taxon>Thiorhodovibrio</taxon>
    </lineage>
</organism>
<feature type="domain" description="DNA-directed DNA polymerase family A palm" evidence="2">
    <location>
        <begin position="325"/>
        <end position="515"/>
    </location>
</feature>
<keyword evidence="4" id="KW-1185">Reference proteome</keyword>
<evidence type="ECO:0000313" key="4">
    <source>
        <dbReference type="Proteomes" id="UP000002964"/>
    </source>
</evidence>
<accession>H8Z1K1</accession>
<dbReference type="InterPro" id="IPR001098">
    <property type="entry name" value="DNA-dir_DNA_pol_A_palm_dom"/>
</dbReference>
<gene>
    <name evidence="3" type="ORF">Thi970DRAFT_01654</name>
</gene>
<evidence type="ECO:0000256" key="1">
    <source>
        <dbReference type="ARBA" id="ARBA00011541"/>
    </source>
</evidence>
<sequence>MSGEPNFGEIWLVDFEFSAPPGERPRVVCLVARELFSGQLMRVWEDELAGMAAPPYPVGEDVLFVAYYASAEMGCHLALGWPLPTHVLDLFPEFRCLTNGQSLPMGSGLVGALAWFGLDSIEAVEKNSMRELAIRGGPWTTDEREALLDYCESDVAALERLMVPMRETLDWPRALLRGRSMKAAAHMEHCGVPIDVETLERLRTHWSVLPARLIASVDRDYGVFEGSTFKRQRFEEWLVREEIAWPYSPSGTVKLDDNTFKAMSVLYPQVAPLWELRKTLSQLRLHDLAVGDDGRNRCLLSAFRARTGRNQPSNSKFIFGTAAWLRGLIQPPPGRGVAYVDWCQQEFGIAAALSDDPLMRAAYASGDPYLAFAKQAGAVPAGATKQSHKRERDLFKACVLAVQYGMGEAALAERIGQPVAKARELLMLHRQTYRTFWHWSDAALDYAMLEGELWTVFGWHIGVGLDPNPRSLRNFPMQANGAEMLRLACCLITEAGIRLCAPVHDAVLIEAPLGALDDTIAQAQALMAEASRIVLDGFVLRTDAEVVRHPQRYQDERGVAMWERVLGLLAEIEAEPKAESVPASVLEPTD</sequence>
<dbReference type="GO" id="GO:0003887">
    <property type="term" value="F:DNA-directed DNA polymerase activity"/>
    <property type="evidence" value="ECO:0007669"/>
    <property type="project" value="InterPro"/>
</dbReference>
<dbReference type="PANTHER" id="PTHR10133">
    <property type="entry name" value="DNA POLYMERASE I"/>
    <property type="match status" value="1"/>
</dbReference>
<dbReference type="SMART" id="SM00482">
    <property type="entry name" value="POLAc"/>
    <property type="match status" value="1"/>
</dbReference>
<name>H8Z1K1_9GAMM</name>
<dbReference type="SUPFAM" id="SSF56672">
    <property type="entry name" value="DNA/RNA polymerases"/>
    <property type="match status" value="1"/>
</dbReference>
<dbReference type="InterPro" id="IPR002298">
    <property type="entry name" value="DNA_polymerase_A"/>
</dbReference>
<dbReference type="EMBL" id="JH603169">
    <property type="protein sequence ID" value="EIC21446.1"/>
    <property type="molecule type" value="Genomic_DNA"/>
</dbReference>
<dbReference type="OrthoDB" id="8887412at2"/>
<dbReference type="GO" id="GO:0006302">
    <property type="term" value="P:double-strand break repair"/>
    <property type="evidence" value="ECO:0007669"/>
    <property type="project" value="TreeGrafter"/>
</dbReference>
<dbReference type="Gene3D" id="1.10.150.20">
    <property type="entry name" value="5' to 3' exonuclease, C-terminal subdomain"/>
    <property type="match status" value="1"/>
</dbReference>
<dbReference type="eggNOG" id="COG0749">
    <property type="taxonomic scope" value="Bacteria"/>
</dbReference>
<dbReference type="AlphaFoldDB" id="H8Z1K1"/>
<dbReference type="GO" id="GO:0004527">
    <property type="term" value="F:exonuclease activity"/>
    <property type="evidence" value="ECO:0007669"/>
    <property type="project" value="UniProtKB-KW"/>
</dbReference>
<dbReference type="Gene3D" id="3.30.70.370">
    <property type="match status" value="1"/>
</dbReference>
<reference evidence="4" key="1">
    <citation type="submission" date="2011-06" db="EMBL/GenBank/DDBJ databases">
        <authorList>
            <consortium name="US DOE Joint Genome Institute (JGI-PGF)"/>
            <person name="Lucas S."/>
            <person name="Han J."/>
            <person name="Lapidus A."/>
            <person name="Cheng J.-F."/>
            <person name="Goodwin L."/>
            <person name="Pitluck S."/>
            <person name="Peters L."/>
            <person name="Land M.L."/>
            <person name="Hauser L."/>
            <person name="Vogl K."/>
            <person name="Liu Z."/>
            <person name="Overmann J."/>
            <person name="Frigaard N.-U."/>
            <person name="Bryant D.A."/>
            <person name="Woyke T.J."/>
        </authorList>
    </citation>
    <scope>NUCLEOTIDE SEQUENCE [LARGE SCALE GENOMIC DNA]</scope>
    <source>
        <strain evidence="4">970</strain>
    </source>
</reference>
<dbReference type="Proteomes" id="UP000002964">
    <property type="component" value="Unassembled WGS sequence"/>
</dbReference>
<dbReference type="GO" id="GO:0003677">
    <property type="term" value="F:DNA binding"/>
    <property type="evidence" value="ECO:0007669"/>
    <property type="project" value="InterPro"/>
</dbReference>
<dbReference type="GO" id="GO:0006261">
    <property type="term" value="P:DNA-templated DNA replication"/>
    <property type="evidence" value="ECO:0007669"/>
    <property type="project" value="InterPro"/>
</dbReference>
<dbReference type="PANTHER" id="PTHR10133:SF62">
    <property type="entry name" value="DNA POLYMERASE THETA"/>
    <property type="match status" value="1"/>
</dbReference>
<proteinExistence type="predicted"/>